<evidence type="ECO:0000313" key="2">
    <source>
        <dbReference type="Proteomes" id="UP000799440"/>
    </source>
</evidence>
<keyword evidence="1" id="KW-0808">Transferase</keyword>
<keyword evidence="2" id="KW-1185">Reference proteome</keyword>
<dbReference type="GO" id="GO:0016740">
    <property type="term" value="F:transferase activity"/>
    <property type="evidence" value="ECO:0007669"/>
    <property type="project" value="UniProtKB-KW"/>
</dbReference>
<gene>
    <name evidence="1" type="ORF">M011DRAFT_400205</name>
</gene>
<sequence length="423" mass="47786">MSPFRKRIFHLPAAIFLILLTLFLYHKNADELYERWTTALEALPEKPPANRTLGFGAVLVVSKEGSERRHALLQAANVTEIDMKIPKQPAWTNDEVDRFRNGQDKDVQRGSLLAWMGHLNVLKWFLASGLETALILEDDVDFDIRLRSVQIPLAASAARLLLPPVRQHSPFTSFGRKQHAQYWGDTSAWDLLYIGHCGDYFHPLTYDGLALKEGFSLEGLAHHVYTDPSLPTKEDLHPFTHSLMDVLNMTNHQRVFHRSKFPLCSFGYAVTRSAAKKLLEDLAPPRLTPEGPTAFDVALLHACVKGSVLPSPTQQEIRRYAPSYHHRKHDNTGLRCWTVNPELFHHMPGESQIARIGESLGHVIGIPPVDASGEEQVRIRNETSNIGCGFWSGAFAFDDDDHHERLEYLQKEVGRQGKCLKDG</sequence>
<dbReference type="EMBL" id="MU006568">
    <property type="protein sequence ID" value="KAF2748759.1"/>
    <property type="molecule type" value="Genomic_DNA"/>
</dbReference>
<proteinExistence type="predicted"/>
<name>A0A6A6VG56_9PLEO</name>
<protein>
    <submittedName>
        <fullName evidence="1">Glycosyltransferase family 25 protein</fullName>
    </submittedName>
</protein>
<accession>A0A6A6VG56</accession>
<dbReference type="AlphaFoldDB" id="A0A6A6VG56"/>
<evidence type="ECO:0000313" key="1">
    <source>
        <dbReference type="EMBL" id="KAF2748759.1"/>
    </source>
</evidence>
<dbReference type="Proteomes" id="UP000799440">
    <property type="component" value="Unassembled WGS sequence"/>
</dbReference>
<dbReference type="OrthoDB" id="47375at2759"/>
<reference evidence="1" key="1">
    <citation type="journal article" date="2020" name="Stud. Mycol.">
        <title>101 Dothideomycetes genomes: a test case for predicting lifestyles and emergence of pathogens.</title>
        <authorList>
            <person name="Haridas S."/>
            <person name="Albert R."/>
            <person name="Binder M."/>
            <person name="Bloem J."/>
            <person name="Labutti K."/>
            <person name="Salamov A."/>
            <person name="Andreopoulos B."/>
            <person name="Baker S."/>
            <person name="Barry K."/>
            <person name="Bills G."/>
            <person name="Bluhm B."/>
            <person name="Cannon C."/>
            <person name="Castanera R."/>
            <person name="Culley D."/>
            <person name="Daum C."/>
            <person name="Ezra D."/>
            <person name="Gonzalez J."/>
            <person name="Henrissat B."/>
            <person name="Kuo A."/>
            <person name="Liang C."/>
            <person name="Lipzen A."/>
            <person name="Lutzoni F."/>
            <person name="Magnuson J."/>
            <person name="Mondo S."/>
            <person name="Nolan M."/>
            <person name="Ohm R."/>
            <person name="Pangilinan J."/>
            <person name="Park H.-J."/>
            <person name="Ramirez L."/>
            <person name="Alfaro M."/>
            <person name="Sun H."/>
            <person name="Tritt A."/>
            <person name="Yoshinaga Y."/>
            <person name="Zwiers L.-H."/>
            <person name="Turgeon B."/>
            <person name="Goodwin S."/>
            <person name="Spatafora J."/>
            <person name="Crous P."/>
            <person name="Grigoriev I."/>
        </authorList>
    </citation>
    <scope>NUCLEOTIDE SEQUENCE</scope>
    <source>
        <strain evidence="1">CBS 119925</strain>
    </source>
</reference>
<organism evidence="1 2">
    <name type="scientific">Sporormia fimetaria CBS 119925</name>
    <dbReference type="NCBI Taxonomy" id="1340428"/>
    <lineage>
        <taxon>Eukaryota</taxon>
        <taxon>Fungi</taxon>
        <taxon>Dikarya</taxon>
        <taxon>Ascomycota</taxon>
        <taxon>Pezizomycotina</taxon>
        <taxon>Dothideomycetes</taxon>
        <taxon>Pleosporomycetidae</taxon>
        <taxon>Pleosporales</taxon>
        <taxon>Sporormiaceae</taxon>
        <taxon>Sporormia</taxon>
    </lineage>
</organism>